<proteinExistence type="predicted"/>
<protein>
    <submittedName>
        <fullName evidence="1">Uncharacterized protein</fullName>
    </submittedName>
</protein>
<name>A0A4Y2W3U7_ARAVE</name>
<organism evidence="1 2">
    <name type="scientific">Araneus ventricosus</name>
    <name type="common">Orbweaver spider</name>
    <name type="synonym">Epeira ventricosa</name>
    <dbReference type="NCBI Taxonomy" id="182803"/>
    <lineage>
        <taxon>Eukaryota</taxon>
        <taxon>Metazoa</taxon>
        <taxon>Ecdysozoa</taxon>
        <taxon>Arthropoda</taxon>
        <taxon>Chelicerata</taxon>
        <taxon>Arachnida</taxon>
        <taxon>Araneae</taxon>
        <taxon>Araneomorphae</taxon>
        <taxon>Entelegynae</taxon>
        <taxon>Araneoidea</taxon>
        <taxon>Araneidae</taxon>
        <taxon>Araneus</taxon>
    </lineage>
</organism>
<feature type="non-terminal residue" evidence="1">
    <location>
        <position position="1"/>
    </location>
</feature>
<accession>A0A4Y2W3U7</accession>
<dbReference type="EMBL" id="BGPR01054862">
    <property type="protein sequence ID" value="GBO31541.1"/>
    <property type="molecule type" value="Genomic_DNA"/>
</dbReference>
<dbReference type="Proteomes" id="UP000499080">
    <property type="component" value="Unassembled WGS sequence"/>
</dbReference>
<gene>
    <name evidence="1" type="ORF">AVEN_85919_1</name>
</gene>
<dbReference type="AlphaFoldDB" id="A0A4Y2W3U7"/>
<evidence type="ECO:0000313" key="2">
    <source>
        <dbReference type="Proteomes" id="UP000499080"/>
    </source>
</evidence>
<comment type="caution">
    <text evidence="1">The sequence shown here is derived from an EMBL/GenBank/DDBJ whole genome shotgun (WGS) entry which is preliminary data.</text>
</comment>
<reference evidence="1 2" key="1">
    <citation type="journal article" date="2019" name="Sci. Rep.">
        <title>Orb-weaving spider Araneus ventricosus genome elucidates the spidroin gene catalogue.</title>
        <authorList>
            <person name="Kono N."/>
            <person name="Nakamura H."/>
            <person name="Ohtoshi R."/>
            <person name="Moran D.A.P."/>
            <person name="Shinohara A."/>
            <person name="Yoshida Y."/>
            <person name="Fujiwara M."/>
            <person name="Mori M."/>
            <person name="Tomita M."/>
            <person name="Arakawa K."/>
        </authorList>
    </citation>
    <scope>NUCLEOTIDE SEQUENCE [LARGE SCALE GENOMIC DNA]</scope>
</reference>
<sequence length="61" mass="6827">TFFEIPRFFRTTSYTGHNIIVTSQHVESSLIHCSTASSSTFSEQSNWSLAGLKVGWTSPMQ</sequence>
<evidence type="ECO:0000313" key="1">
    <source>
        <dbReference type="EMBL" id="GBO31541.1"/>
    </source>
</evidence>
<keyword evidence="2" id="KW-1185">Reference proteome</keyword>